<protein>
    <submittedName>
        <fullName evidence="2">Uncharacterized protein</fullName>
    </submittedName>
</protein>
<keyword evidence="3" id="KW-1185">Reference proteome</keyword>
<dbReference type="AlphaFoldDB" id="A0A4P9VWT1"/>
<evidence type="ECO:0000313" key="2">
    <source>
        <dbReference type="EMBL" id="RKO83652.1"/>
    </source>
</evidence>
<feature type="compositionally biased region" description="Basic and acidic residues" evidence="1">
    <location>
        <begin position="1"/>
        <end position="11"/>
    </location>
</feature>
<accession>A0A4P9VWT1</accession>
<proteinExistence type="predicted"/>
<dbReference type="Proteomes" id="UP000269721">
    <property type="component" value="Unassembled WGS sequence"/>
</dbReference>
<reference evidence="3" key="1">
    <citation type="journal article" date="2018" name="Nat. Microbiol.">
        <title>Leveraging single-cell genomics to expand the fungal tree of life.</title>
        <authorList>
            <person name="Ahrendt S.R."/>
            <person name="Quandt C.A."/>
            <person name="Ciobanu D."/>
            <person name="Clum A."/>
            <person name="Salamov A."/>
            <person name="Andreopoulos B."/>
            <person name="Cheng J.F."/>
            <person name="Woyke T."/>
            <person name="Pelin A."/>
            <person name="Henrissat B."/>
            <person name="Reynolds N.K."/>
            <person name="Benny G.L."/>
            <person name="Smith M.E."/>
            <person name="James T.Y."/>
            <person name="Grigoriev I.V."/>
        </authorList>
    </citation>
    <scope>NUCLEOTIDE SEQUENCE [LARGE SCALE GENOMIC DNA]</scope>
</reference>
<evidence type="ECO:0000313" key="3">
    <source>
        <dbReference type="Proteomes" id="UP000269721"/>
    </source>
</evidence>
<evidence type="ECO:0000256" key="1">
    <source>
        <dbReference type="SAM" id="MobiDB-lite"/>
    </source>
</evidence>
<sequence length="215" mass="22756">MSYFDRTDSKPPEAAAPSCDPLSPLSTSSRVGPSDFIGANPIADLGKASSTNVSPWTPSYVIPLKRSSPNPPPHYSIPPPGSGVPADPQALHIRDVIANLLQNPAQSDAVIKILTDLVGALGLGSSPSVTSPGVSNAEVDLLPLVARLHPDAPLSSPLTQADVKHLVGVLEGTRCPVCRTKFLTGNSLMGHLRGRKDDKHQMWRRGEEQALAEDR</sequence>
<feature type="region of interest" description="Disordered" evidence="1">
    <location>
        <begin position="1"/>
        <end position="53"/>
    </location>
</feature>
<organism evidence="2 3">
    <name type="scientific">Blyttiomyces helicus</name>
    <dbReference type="NCBI Taxonomy" id="388810"/>
    <lineage>
        <taxon>Eukaryota</taxon>
        <taxon>Fungi</taxon>
        <taxon>Fungi incertae sedis</taxon>
        <taxon>Chytridiomycota</taxon>
        <taxon>Chytridiomycota incertae sedis</taxon>
        <taxon>Chytridiomycetes</taxon>
        <taxon>Chytridiomycetes incertae sedis</taxon>
        <taxon>Blyttiomyces</taxon>
    </lineage>
</organism>
<dbReference type="EMBL" id="ML000989">
    <property type="protein sequence ID" value="RKO83652.1"/>
    <property type="molecule type" value="Genomic_DNA"/>
</dbReference>
<name>A0A4P9VWT1_9FUNG</name>
<gene>
    <name evidence="2" type="ORF">BDK51DRAFT_39938</name>
</gene>